<dbReference type="STRING" id="7739.C3YQL7"/>
<gene>
    <name evidence="2" type="ORF">BRAFLDRAFT_123227</name>
</gene>
<protein>
    <recommendedName>
        <fullName evidence="1">SCP2 domain-containing protein</fullName>
    </recommendedName>
</protein>
<dbReference type="SUPFAM" id="SSF55718">
    <property type="entry name" value="SCP-like"/>
    <property type="match status" value="1"/>
</dbReference>
<dbReference type="InParanoid" id="C3YQL7"/>
<dbReference type="Gene3D" id="3.30.1050.10">
    <property type="entry name" value="SCP2 sterol-binding domain"/>
    <property type="match status" value="1"/>
</dbReference>
<proteinExistence type="predicted"/>
<name>C3YQL7_BRAFL</name>
<dbReference type="AlphaFoldDB" id="C3YQL7"/>
<evidence type="ECO:0000259" key="1">
    <source>
        <dbReference type="Pfam" id="PF02036"/>
    </source>
</evidence>
<sequence>MVRTSAAASSDGFKVAPVFAAIETKLKQEGPALVKKVGGIFLFKVTGGPGGKEGLWLVDAKNGNGAVKFGSAGKADVTITIKDADLSDLMTGKLNPQTAYFQGKLKIQGNMAVAMKLQNLQLKEKAKL</sequence>
<dbReference type="InterPro" id="IPR003033">
    <property type="entry name" value="SCP2_sterol-bd_dom"/>
</dbReference>
<dbReference type="FunFam" id="3.30.1050.10:FF:000001">
    <property type="entry name" value="Putative Non-specific lipid-transfer protein"/>
    <property type="match status" value="1"/>
</dbReference>
<feature type="domain" description="SCP2" evidence="1">
    <location>
        <begin position="23"/>
        <end position="120"/>
    </location>
</feature>
<accession>C3YQL7</accession>
<dbReference type="PANTHER" id="PTHR10094:SF25">
    <property type="entry name" value="SCP2 STEROL-BINDING DOMAIN-CONTAINING PROTEIN 1"/>
    <property type="match status" value="1"/>
</dbReference>
<organism>
    <name type="scientific">Branchiostoma floridae</name>
    <name type="common">Florida lancelet</name>
    <name type="synonym">Amphioxus</name>
    <dbReference type="NCBI Taxonomy" id="7739"/>
    <lineage>
        <taxon>Eukaryota</taxon>
        <taxon>Metazoa</taxon>
        <taxon>Chordata</taxon>
        <taxon>Cephalochordata</taxon>
        <taxon>Leptocardii</taxon>
        <taxon>Amphioxiformes</taxon>
        <taxon>Branchiostomatidae</taxon>
        <taxon>Branchiostoma</taxon>
    </lineage>
</organism>
<dbReference type="PANTHER" id="PTHR10094">
    <property type="entry name" value="STEROL CARRIER PROTEIN 2 SCP-2 FAMILY PROTEIN"/>
    <property type="match status" value="1"/>
</dbReference>
<evidence type="ECO:0000313" key="2">
    <source>
        <dbReference type="EMBL" id="EEN57373.1"/>
    </source>
</evidence>
<reference evidence="2" key="1">
    <citation type="journal article" date="2008" name="Nature">
        <title>The amphioxus genome and the evolution of the chordate karyotype.</title>
        <authorList>
            <consortium name="US DOE Joint Genome Institute (JGI-PGF)"/>
            <person name="Putnam N.H."/>
            <person name="Butts T."/>
            <person name="Ferrier D.E.K."/>
            <person name="Furlong R.F."/>
            <person name="Hellsten U."/>
            <person name="Kawashima T."/>
            <person name="Robinson-Rechavi M."/>
            <person name="Shoguchi E."/>
            <person name="Terry A."/>
            <person name="Yu J.-K."/>
            <person name="Benito-Gutierrez E.L."/>
            <person name="Dubchak I."/>
            <person name="Garcia-Fernandez J."/>
            <person name="Gibson-Brown J.J."/>
            <person name="Grigoriev I.V."/>
            <person name="Horton A.C."/>
            <person name="de Jong P.J."/>
            <person name="Jurka J."/>
            <person name="Kapitonov V.V."/>
            <person name="Kohara Y."/>
            <person name="Kuroki Y."/>
            <person name="Lindquist E."/>
            <person name="Lucas S."/>
            <person name="Osoegawa K."/>
            <person name="Pennacchio L.A."/>
            <person name="Salamov A.A."/>
            <person name="Satou Y."/>
            <person name="Sauka-Spengler T."/>
            <person name="Schmutz J."/>
            <person name="Shin-I T."/>
            <person name="Toyoda A."/>
            <person name="Bronner-Fraser M."/>
            <person name="Fujiyama A."/>
            <person name="Holland L.Z."/>
            <person name="Holland P.W.H."/>
            <person name="Satoh N."/>
            <person name="Rokhsar D.S."/>
        </authorList>
    </citation>
    <scope>NUCLEOTIDE SEQUENCE [LARGE SCALE GENOMIC DNA]</scope>
    <source>
        <strain evidence="2">S238N-H82</strain>
        <tissue evidence="2">Testes</tissue>
    </source>
</reference>
<dbReference type="InterPro" id="IPR036527">
    <property type="entry name" value="SCP2_sterol-bd_dom_sf"/>
</dbReference>
<dbReference type="EMBL" id="GG666543">
    <property type="protein sequence ID" value="EEN57373.1"/>
    <property type="molecule type" value="Genomic_DNA"/>
</dbReference>
<dbReference type="Pfam" id="PF02036">
    <property type="entry name" value="SCP2"/>
    <property type="match status" value="1"/>
</dbReference>
<dbReference type="eggNOG" id="KOG4170">
    <property type="taxonomic scope" value="Eukaryota"/>
</dbReference>